<dbReference type="RefSeq" id="WP_068398481.1">
    <property type="nucleotide sequence ID" value="NZ_CP014504.1"/>
</dbReference>
<feature type="transmembrane region" description="Helical" evidence="6">
    <location>
        <begin position="188"/>
        <end position="210"/>
    </location>
</feature>
<protein>
    <submittedName>
        <fullName evidence="7">Ethanolamin permease</fullName>
    </submittedName>
</protein>
<gene>
    <name evidence="7" type="ORF">AY601_1439</name>
</gene>
<dbReference type="EMBL" id="CP014504">
    <property type="protein sequence ID" value="AMP98356.1"/>
    <property type="molecule type" value="Genomic_DNA"/>
</dbReference>
<dbReference type="InterPro" id="IPR002293">
    <property type="entry name" value="AA/rel_permease1"/>
</dbReference>
<name>A0A127VAH1_9SPHI</name>
<evidence type="ECO:0000313" key="8">
    <source>
        <dbReference type="Proteomes" id="UP000071561"/>
    </source>
</evidence>
<dbReference type="InterPro" id="IPR050367">
    <property type="entry name" value="APC_superfamily"/>
</dbReference>
<dbReference type="Pfam" id="PF13520">
    <property type="entry name" value="AA_permease_2"/>
    <property type="match status" value="1"/>
</dbReference>
<accession>A0A127VAH1</accession>
<comment type="subcellular location">
    <subcellularLocation>
        <location evidence="1">Cell membrane</location>
        <topology evidence="1">Multi-pass membrane protein</topology>
    </subcellularLocation>
</comment>
<feature type="transmembrane region" description="Helical" evidence="6">
    <location>
        <begin position="222"/>
        <end position="247"/>
    </location>
</feature>
<dbReference type="GO" id="GO:0022857">
    <property type="term" value="F:transmembrane transporter activity"/>
    <property type="evidence" value="ECO:0007669"/>
    <property type="project" value="InterPro"/>
</dbReference>
<evidence type="ECO:0000256" key="3">
    <source>
        <dbReference type="ARBA" id="ARBA00022692"/>
    </source>
</evidence>
<feature type="transmembrane region" description="Helical" evidence="6">
    <location>
        <begin position="44"/>
        <end position="66"/>
    </location>
</feature>
<keyword evidence="8" id="KW-1185">Reference proteome</keyword>
<feature type="transmembrane region" description="Helical" evidence="6">
    <location>
        <begin position="87"/>
        <end position="114"/>
    </location>
</feature>
<dbReference type="PANTHER" id="PTHR42770:SF11">
    <property type="entry name" value="INNER MEMBRANE TRANSPORT PROTEIN YBAT"/>
    <property type="match status" value="1"/>
</dbReference>
<dbReference type="PANTHER" id="PTHR42770">
    <property type="entry name" value="AMINO ACID TRANSPORTER-RELATED"/>
    <property type="match status" value="1"/>
</dbReference>
<dbReference type="PATRIC" id="fig|188932.3.peg.1497"/>
<feature type="transmembrane region" description="Helical" evidence="6">
    <location>
        <begin position="12"/>
        <end position="32"/>
    </location>
</feature>
<organism evidence="7 8">
    <name type="scientific">Pedobacter cryoconitis</name>
    <dbReference type="NCBI Taxonomy" id="188932"/>
    <lineage>
        <taxon>Bacteria</taxon>
        <taxon>Pseudomonadati</taxon>
        <taxon>Bacteroidota</taxon>
        <taxon>Sphingobacteriia</taxon>
        <taxon>Sphingobacteriales</taxon>
        <taxon>Sphingobacteriaceae</taxon>
        <taxon>Pedobacter</taxon>
    </lineage>
</organism>
<feature type="transmembrane region" description="Helical" evidence="6">
    <location>
        <begin position="352"/>
        <end position="375"/>
    </location>
</feature>
<reference evidence="7 8" key="1">
    <citation type="submission" date="2016-03" db="EMBL/GenBank/DDBJ databases">
        <title>Complete genome sequence of Pedobacter cryoconitis PAMC 27485.</title>
        <authorList>
            <person name="Lee J."/>
            <person name="Kim O.-S."/>
        </authorList>
    </citation>
    <scope>NUCLEOTIDE SEQUENCE [LARGE SCALE GENOMIC DNA]</scope>
    <source>
        <strain evidence="7 8">PAMC 27485</strain>
    </source>
</reference>
<dbReference type="GO" id="GO:0005886">
    <property type="term" value="C:plasma membrane"/>
    <property type="evidence" value="ECO:0007669"/>
    <property type="project" value="UniProtKB-SubCell"/>
</dbReference>
<evidence type="ECO:0000256" key="2">
    <source>
        <dbReference type="ARBA" id="ARBA00022475"/>
    </source>
</evidence>
<dbReference type="OrthoDB" id="9806937at2"/>
<sequence length="438" mass="47150">MTDNKGLRKTLTPFMLWGLGVGYVISGMYFGWNLGLEKGGTGGMAIATIGVAIMYVTFTFSYTELACAIPKAGGVFDYANRAMGKNIGFIAGIAQIVEFILAPPAIAFAIGAYFNAFFPQVPILTSAIVIYFIFTGLNIYGIKAAASFEVIVTVLAVGELLLFSGLALPKLEVANLTHNSFPNGWGGVFAAIPFAIWFFLGIEGLANVAEETKNPQRDLSKGFGWAIFTLVVLCVLVFIAATGIAGWEAIVYKNGVSGETSDSPLPLALAKITGSNHLMYHLLITVGLFGLVASFHGLILAAGRSTYEMGRAHHIPSFLGKISPSFQTPANALFGNMIIGIFALLSGKTSEIIVISVFGALTLYSIAMVSILLLRKNEPELDRPFRMPFYPLFPIISLIIAVISIVSMLIFNFKLGLIYFSILTITFLLYRTFKSSAS</sequence>
<dbReference type="AlphaFoldDB" id="A0A127VAH1"/>
<proteinExistence type="predicted"/>
<evidence type="ECO:0000256" key="5">
    <source>
        <dbReference type="ARBA" id="ARBA00023136"/>
    </source>
</evidence>
<dbReference type="Gene3D" id="1.20.1740.10">
    <property type="entry name" value="Amino acid/polyamine transporter I"/>
    <property type="match status" value="1"/>
</dbReference>
<keyword evidence="2" id="KW-1003">Cell membrane</keyword>
<feature type="transmembrane region" description="Helical" evidence="6">
    <location>
        <begin position="278"/>
        <end position="303"/>
    </location>
</feature>
<dbReference type="KEGG" id="pcm:AY601_1439"/>
<feature type="transmembrane region" description="Helical" evidence="6">
    <location>
        <begin position="387"/>
        <end position="411"/>
    </location>
</feature>
<feature type="transmembrane region" description="Helical" evidence="6">
    <location>
        <begin position="148"/>
        <end position="168"/>
    </location>
</feature>
<keyword evidence="4 6" id="KW-1133">Transmembrane helix</keyword>
<dbReference type="NCBIfam" id="TIGR00908">
    <property type="entry name" value="2A0305"/>
    <property type="match status" value="1"/>
</dbReference>
<keyword evidence="5 6" id="KW-0472">Membrane</keyword>
<dbReference type="InterPro" id="IPR004757">
    <property type="entry name" value="EtNH_permease"/>
</dbReference>
<feature type="transmembrane region" description="Helical" evidence="6">
    <location>
        <begin position="417"/>
        <end position="433"/>
    </location>
</feature>
<evidence type="ECO:0000313" key="7">
    <source>
        <dbReference type="EMBL" id="AMP98356.1"/>
    </source>
</evidence>
<evidence type="ECO:0000256" key="1">
    <source>
        <dbReference type="ARBA" id="ARBA00004651"/>
    </source>
</evidence>
<dbReference type="Proteomes" id="UP000071561">
    <property type="component" value="Chromosome"/>
</dbReference>
<evidence type="ECO:0000256" key="6">
    <source>
        <dbReference type="SAM" id="Phobius"/>
    </source>
</evidence>
<evidence type="ECO:0000256" key="4">
    <source>
        <dbReference type="ARBA" id="ARBA00022989"/>
    </source>
</evidence>
<keyword evidence="3 6" id="KW-0812">Transmembrane</keyword>
<dbReference type="PIRSF" id="PIRSF006060">
    <property type="entry name" value="AA_transporter"/>
    <property type="match status" value="1"/>
</dbReference>
<feature type="transmembrane region" description="Helical" evidence="6">
    <location>
        <begin position="120"/>
        <end position="141"/>
    </location>
</feature>